<dbReference type="GO" id="GO:0005506">
    <property type="term" value="F:iron ion binding"/>
    <property type="evidence" value="ECO:0007669"/>
    <property type="project" value="InterPro"/>
</dbReference>
<dbReference type="Proteomes" id="UP000261284">
    <property type="component" value="Unassembled WGS sequence"/>
</dbReference>
<dbReference type="SUPFAM" id="SSF48264">
    <property type="entry name" value="Cytochrome P450"/>
    <property type="match status" value="1"/>
</dbReference>
<organism evidence="1 2">
    <name type="scientific">Deminuibacter soli</name>
    <dbReference type="NCBI Taxonomy" id="2291815"/>
    <lineage>
        <taxon>Bacteria</taxon>
        <taxon>Pseudomonadati</taxon>
        <taxon>Bacteroidota</taxon>
        <taxon>Chitinophagia</taxon>
        <taxon>Chitinophagales</taxon>
        <taxon>Chitinophagaceae</taxon>
        <taxon>Deminuibacter</taxon>
    </lineage>
</organism>
<protein>
    <recommendedName>
        <fullName evidence="3">Cytochrome P450</fullName>
    </recommendedName>
</protein>
<dbReference type="OrthoDB" id="9764248at2"/>
<evidence type="ECO:0000313" key="2">
    <source>
        <dbReference type="Proteomes" id="UP000261284"/>
    </source>
</evidence>
<dbReference type="EMBL" id="QTJU01000004">
    <property type="protein sequence ID" value="RFM27647.1"/>
    <property type="molecule type" value="Genomic_DNA"/>
</dbReference>
<sequence length="54" mass="6212">MCIGNNFAMAEMCFFLHRFFTLFTIAPTGQQPVMKPLITLRPDKIVLNIQRKPA</sequence>
<dbReference type="RefSeq" id="WP_116847726.1">
    <property type="nucleotide sequence ID" value="NZ_QTJU01000004.1"/>
</dbReference>
<evidence type="ECO:0000313" key="1">
    <source>
        <dbReference type="EMBL" id="RFM27647.1"/>
    </source>
</evidence>
<dbReference type="InterPro" id="IPR036396">
    <property type="entry name" value="Cyt_P450_sf"/>
</dbReference>
<evidence type="ECO:0008006" key="3">
    <source>
        <dbReference type="Google" id="ProtNLM"/>
    </source>
</evidence>
<accession>A0A3E1NI85</accession>
<name>A0A3E1NI85_9BACT</name>
<dbReference type="GO" id="GO:0004497">
    <property type="term" value="F:monooxygenase activity"/>
    <property type="evidence" value="ECO:0007669"/>
    <property type="project" value="InterPro"/>
</dbReference>
<dbReference type="GO" id="GO:0016705">
    <property type="term" value="F:oxidoreductase activity, acting on paired donors, with incorporation or reduction of molecular oxygen"/>
    <property type="evidence" value="ECO:0007669"/>
    <property type="project" value="InterPro"/>
</dbReference>
<comment type="caution">
    <text evidence="1">The sequence shown here is derived from an EMBL/GenBank/DDBJ whole genome shotgun (WGS) entry which is preliminary data.</text>
</comment>
<dbReference type="Gene3D" id="1.10.630.10">
    <property type="entry name" value="Cytochrome P450"/>
    <property type="match status" value="1"/>
</dbReference>
<reference evidence="1 2" key="1">
    <citation type="submission" date="2018-08" db="EMBL/GenBank/DDBJ databases">
        <title>Chitinophagaceae sp. K23C18032701, a novel bacterium isolated from forest soil.</title>
        <authorList>
            <person name="Wang C."/>
        </authorList>
    </citation>
    <scope>NUCLEOTIDE SEQUENCE [LARGE SCALE GENOMIC DNA]</scope>
    <source>
        <strain evidence="1 2">K23C18032701</strain>
    </source>
</reference>
<keyword evidence="2" id="KW-1185">Reference proteome</keyword>
<dbReference type="GO" id="GO:0020037">
    <property type="term" value="F:heme binding"/>
    <property type="evidence" value="ECO:0007669"/>
    <property type="project" value="InterPro"/>
</dbReference>
<proteinExistence type="predicted"/>
<gene>
    <name evidence="1" type="ORF">DXN05_13120</name>
</gene>
<dbReference type="AlphaFoldDB" id="A0A3E1NI85"/>